<accession>A0A0S3SHX3</accession>
<sequence length="86" mass="9977">MWEKNVSAIRPTLTFSALYGQQHHVSSKSIGRSALSRIKGVGIPEESRRFWRPGRGSRFFLFQELSLSVFHSLKQCNNVEIYFRSM</sequence>
<dbReference type="Proteomes" id="UP000291084">
    <property type="component" value="Chromosome 7"/>
</dbReference>
<protein>
    <submittedName>
        <fullName evidence="1">Uncharacterized protein</fullName>
    </submittedName>
</protein>
<keyword evidence="2" id="KW-1185">Reference proteome</keyword>
<dbReference type="AlphaFoldDB" id="A0A0S3SHX3"/>
<dbReference type="EMBL" id="AP015040">
    <property type="protein sequence ID" value="BAT92444.1"/>
    <property type="molecule type" value="Genomic_DNA"/>
</dbReference>
<evidence type="ECO:0000313" key="2">
    <source>
        <dbReference type="Proteomes" id="UP000291084"/>
    </source>
</evidence>
<reference evidence="1 2" key="1">
    <citation type="journal article" date="2015" name="Sci. Rep.">
        <title>The power of single molecule real-time sequencing technology in the de novo assembly of a eukaryotic genome.</title>
        <authorList>
            <person name="Sakai H."/>
            <person name="Naito K."/>
            <person name="Ogiso-Tanaka E."/>
            <person name="Takahashi Y."/>
            <person name="Iseki K."/>
            <person name="Muto C."/>
            <person name="Satou K."/>
            <person name="Teruya K."/>
            <person name="Shiroma A."/>
            <person name="Shimoji M."/>
            <person name="Hirano T."/>
            <person name="Itoh T."/>
            <person name="Kaga A."/>
            <person name="Tomooka N."/>
        </authorList>
    </citation>
    <scope>NUCLEOTIDE SEQUENCE [LARGE SCALE GENOMIC DNA]</scope>
    <source>
        <strain evidence="2">cv. Shumari</strain>
    </source>
</reference>
<gene>
    <name evidence="1" type="primary">Vigan.07G115800</name>
    <name evidence="1" type="ORF">VIGAN_07115800</name>
</gene>
<name>A0A0S3SHX3_PHAAN</name>
<proteinExistence type="predicted"/>
<organism evidence="1 2">
    <name type="scientific">Vigna angularis var. angularis</name>
    <dbReference type="NCBI Taxonomy" id="157739"/>
    <lineage>
        <taxon>Eukaryota</taxon>
        <taxon>Viridiplantae</taxon>
        <taxon>Streptophyta</taxon>
        <taxon>Embryophyta</taxon>
        <taxon>Tracheophyta</taxon>
        <taxon>Spermatophyta</taxon>
        <taxon>Magnoliopsida</taxon>
        <taxon>eudicotyledons</taxon>
        <taxon>Gunneridae</taxon>
        <taxon>Pentapetalae</taxon>
        <taxon>rosids</taxon>
        <taxon>fabids</taxon>
        <taxon>Fabales</taxon>
        <taxon>Fabaceae</taxon>
        <taxon>Papilionoideae</taxon>
        <taxon>50 kb inversion clade</taxon>
        <taxon>NPAAA clade</taxon>
        <taxon>indigoferoid/millettioid clade</taxon>
        <taxon>Phaseoleae</taxon>
        <taxon>Vigna</taxon>
    </lineage>
</organism>
<evidence type="ECO:0000313" key="1">
    <source>
        <dbReference type="EMBL" id="BAT92444.1"/>
    </source>
</evidence>